<sequence>DEIVPFTKIRRVTAEHMIRSKATSAHTLMVREIDYEHVDAVRRAHGDAFRRDEGFSLTYLPFNALATLEALRDFPHLNASVGDDSLIVHHDLHLGIAVDIEGTGSSFPSCTTRTASTCARS</sequence>
<evidence type="ECO:0000259" key="4">
    <source>
        <dbReference type="Pfam" id="PF00198"/>
    </source>
</evidence>
<comment type="cofactor">
    <cofactor evidence="1">
        <name>(R)-lipoate</name>
        <dbReference type="ChEBI" id="CHEBI:83088"/>
    </cofactor>
</comment>
<dbReference type="GO" id="GO:0031405">
    <property type="term" value="F:lipoic acid binding"/>
    <property type="evidence" value="ECO:0007669"/>
    <property type="project" value="TreeGrafter"/>
</dbReference>
<dbReference type="GO" id="GO:0016407">
    <property type="term" value="F:acetyltransferase activity"/>
    <property type="evidence" value="ECO:0007669"/>
    <property type="project" value="TreeGrafter"/>
</dbReference>
<evidence type="ECO:0000256" key="1">
    <source>
        <dbReference type="ARBA" id="ARBA00001938"/>
    </source>
</evidence>
<feature type="non-terminal residue" evidence="5">
    <location>
        <position position="121"/>
    </location>
</feature>
<keyword evidence="2 5" id="KW-0808">Transferase</keyword>
<protein>
    <submittedName>
        <fullName evidence="5">2-oxoacid dehydrogenase acyltransferase, catalytic domain protein</fullName>
        <ecNumber evidence="5">2.3.1.61</ecNumber>
    </submittedName>
</protein>
<dbReference type="PANTHER" id="PTHR43178">
    <property type="entry name" value="DIHYDROLIPOAMIDE ACETYLTRANSFERASE COMPONENT OF PYRUVATE DEHYDROGENASE COMPLEX"/>
    <property type="match status" value="1"/>
</dbReference>
<dbReference type="SUPFAM" id="SSF52777">
    <property type="entry name" value="CoA-dependent acyltransferases"/>
    <property type="match status" value="1"/>
</dbReference>
<keyword evidence="3 5" id="KW-0012">Acyltransferase</keyword>
<evidence type="ECO:0000256" key="2">
    <source>
        <dbReference type="ARBA" id="ARBA00022679"/>
    </source>
</evidence>
<dbReference type="EC" id="2.3.1.61" evidence="5"/>
<proteinExistence type="predicted"/>
<feature type="non-terminal residue" evidence="5">
    <location>
        <position position="1"/>
    </location>
</feature>
<organism evidence="5">
    <name type="scientific">mine drainage metagenome</name>
    <dbReference type="NCBI Taxonomy" id="410659"/>
    <lineage>
        <taxon>unclassified sequences</taxon>
        <taxon>metagenomes</taxon>
        <taxon>ecological metagenomes</taxon>
    </lineage>
</organism>
<accession>T1BDI6</accession>
<dbReference type="InterPro" id="IPR050743">
    <property type="entry name" value="2-oxoacid_DH_E2_comp"/>
</dbReference>
<dbReference type="Pfam" id="PF00198">
    <property type="entry name" value="2-oxoacid_dh"/>
    <property type="match status" value="1"/>
</dbReference>
<evidence type="ECO:0000256" key="3">
    <source>
        <dbReference type="ARBA" id="ARBA00023315"/>
    </source>
</evidence>
<name>T1BDI6_9ZZZZ</name>
<dbReference type="AlphaFoldDB" id="T1BDI6"/>
<feature type="domain" description="2-oxoacid dehydrogenase acyltransferase catalytic" evidence="4">
    <location>
        <begin position="2"/>
        <end position="101"/>
    </location>
</feature>
<dbReference type="InterPro" id="IPR023213">
    <property type="entry name" value="CAT-like_dom_sf"/>
</dbReference>
<evidence type="ECO:0000313" key="5">
    <source>
        <dbReference type="EMBL" id="EQD70966.1"/>
    </source>
</evidence>
<dbReference type="EMBL" id="AUZY01002953">
    <property type="protein sequence ID" value="EQD70966.1"/>
    <property type="molecule type" value="Genomic_DNA"/>
</dbReference>
<comment type="caution">
    <text evidence="5">The sequence shown here is derived from an EMBL/GenBank/DDBJ whole genome shotgun (WGS) entry which is preliminary data.</text>
</comment>
<reference evidence="5" key="2">
    <citation type="journal article" date="2014" name="ISME J.">
        <title>Microbial stratification in low pH oxic and suboxic macroscopic growths along an acid mine drainage.</title>
        <authorList>
            <person name="Mendez-Garcia C."/>
            <person name="Mesa V."/>
            <person name="Sprenger R.R."/>
            <person name="Richter M."/>
            <person name="Diez M.S."/>
            <person name="Solano J."/>
            <person name="Bargiela R."/>
            <person name="Golyshina O.V."/>
            <person name="Manteca A."/>
            <person name="Ramos J.L."/>
            <person name="Gallego J.R."/>
            <person name="Llorente I."/>
            <person name="Martins Dos Santos V.A."/>
            <person name="Jensen O.N."/>
            <person name="Pelaez A.I."/>
            <person name="Sanchez J."/>
            <person name="Ferrer M."/>
        </authorList>
    </citation>
    <scope>NUCLEOTIDE SEQUENCE</scope>
</reference>
<dbReference type="GO" id="GO:0005737">
    <property type="term" value="C:cytoplasm"/>
    <property type="evidence" value="ECO:0007669"/>
    <property type="project" value="TreeGrafter"/>
</dbReference>
<dbReference type="Gene3D" id="3.30.559.10">
    <property type="entry name" value="Chloramphenicol acetyltransferase-like domain"/>
    <property type="match status" value="1"/>
</dbReference>
<dbReference type="InterPro" id="IPR001078">
    <property type="entry name" value="2-oxoacid_DH_actylTfrase"/>
</dbReference>
<reference evidence="5" key="1">
    <citation type="submission" date="2013-08" db="EMBL/GenBank/DDBJ databases">
        <authorList>
            <person name="Mendez C."/>
            <person name="Richter M."/>
            <person name="Ferrer M."/>
            <person name="Sanchez J."/>
        </authorList>
    </citation>
    <scope>NUCLEOTIDE SEQUENCE</scope>
</reference>
<dbReference type="PANTHER" id="PTHR43178:SF5">
    <property type="entry name" value="LIPOAMIDE ACYLTRANSFERASE COMPONENT OF BRANCHED-CHAIN ALPHA-KETO ACID DEHYDROGENASE COMPLEX, MITOCHONDRIAL"/>
    <property type="match status" value="1"/>
</dbReference>
<gene>
    <name evidence="5" type="ORF">B1B_04713</name>
</gene>
<dbReference type="GO" id="GO:0004149">
    <property type="term" value="F:dihydrolipoyllysine-residue succinyltransferase activity"/>
    <property type="evidence" value="ECO:0007669"/>
    <property type="project" value="UniProtKB-EC"/>
</dbReference>